<feature type="transmembrane region" description="Helical" evidence="1">
    <location>
        <begin position="594"/>
        <end position="616"/>
    </location>
</feature>
<feature type="transmembrane region" description="Helical" evidence="1">
    <location>
        <begin position="872"/>
        <end position="891"/>
    </location>
</feature>
<feature type="transmembrane region" description="Helical" evidence="1">
    <location>
        <begin position="636"/>
        <end position="657"/>
    </location>
</feature>
<sequence>MRSKTHPDRAPFAVRFAMAIASTLFLALPYFWYALYVDRMSAFEPVRELTELAVTIPATANPEDAHIIGLVELGQSPGSDSADGRHAAISGPPAAASIANISSRRLMALRYENESFNNLEFPLSAGDQFTLSGVTYQVDIPPDGRSLRLMHAGASVVTLPQVYGLHQLGLSAWESNSLSIGGRVPHAPDQLDQAGSLETLKRLGLLWLKRAPAPDITVPQDNVAEGSLRIFKSDRSTGYKLRTQRGRLVSVCPASGPDCFQLGAQPWPIDDPARLGKLNSVILGRTEYSVTQVAGQLFFNPVNRGHWLTQEDLNRDGLDPAETYAKRQFSPTFMRGLPSVQAPNLFAAIGYLFDALSYKAIGLLLLLGVYAWLQNPKLPIPTVFVTLAFTLWFLAVSPAVTRRLGVENADYLLFGLGIGYMLLPLLKFVFSLRTLRLIKQPKSWPRLMWNRVRSQDKVRLLLWMIVGLLVLWLLQNPDPNPVPPSLFAAHSALIALFAVAFLALAYALVMNAAGGAFLFLFWVSVTVVAGLGAVALAQQTLGNHFALNVRLYERHLSALAMIAFLAVIMAVIPPRRIVDVSKRTLRIGFMGHRIPRWILALGAAFLAVCALLFIVIRAGLTTISLPQWLTTLPQDWRGWLLPAAGILILLVLSLLIVKRTSRITEWFKAAQRLPSVILLGPSVILAGLVFVTPETGIGGVQPSEAAKTWLAILLGLFLAIWLERREWMLSFERGRSVALLLLYFALVAVFFAVGSAINFDMSPILIILAMSVLSGGCVTIFLVLNGKPLILRGLILLLLALGLTYLGVPLYVTAALSLVLLWFTGIQQQQMRKHHRVPALATVRAPWYRGQATQERTAVSDLFIWANSKSQAFYVIAFLTVFGIFAGGWQLGQILPRAFDTNTLRTLQVNPLPAVPQERILSFMDASLYRAPDPDTDLLIIEHPDLSLQVRQSRQVIAATDCGFWQEIKSTAPETPISLDPLVTPRLQEAFTGLCPSYSTLFPIKGDVPESVLRVPAIQDDFAITFLLASFGLDVVPVMIAAQALMLTSMLALAMNAGLRMSVYPSFRGVGLFCTVAVGNLAVILWCQFAMSWLNMLGLSAVVGQPMTFVSLGASHHLAFALPAVSLTVMAGLMSNPDALQPREERQLHSLSLRRHWGPIQGR</sequence>
<evidence type="ECO:0000313" key="3">
    <source>
        <dbReference type="Proteomes" id="UP000054935"/>
    </source>
</evidence>
<feature type="transmembrane region" description="Helical" evidence="1">
    <location>
        <begin position="669"/>
        <end position="691"/>
    </location>
</feature>
<feature type="transmembrane region" description="Helical" evidence="1">
    <location>
        <begin position="706"/>
        <end position="724"/>
    </location>
</feature>
<evidence type="ECO:0000256" key="1">
    <source>
        <dbReference type="SAM" id="Phobius"/>
    </source>
</evidence>
<feature type="transmembrane region" description="Helical" evidence="1">
    <location>
        <begin position="796"/>
        <end position="823"/>
    </location>
</feature>
<dbReference type="Proteomes" id="UP000054935">
    <property type="component" value="Unassembled WGS sequence"/>
</dbReference>
<protein>
    <submittedName>
        <fullName evidence="2">Uncharacterized protein</fullName>
    </submittedName>
</protein>
<feature type="transmembrane region" description="Helical" evidence="1">
    <location>
        <begin position="12"/>
        <end position="33"/>
    </location>
</feature>
<dbReference type="OrthoDB" id="8708749at2"/>
<accession>A0A0P1GKW2</accession>
<keyword evidence="1" id="KW-0472">Membrane</keyword>
<feature type="transmembrane region" description="Helical" evidence="1">
    <location>
        <begin position="1066"/>
        <end position="1086"/>
    </location>
</feature>
<reference evidence="2 3" key="1">
    <citation type="submission" date="2015-09" db="EMBL/GenBank/DDBJ databases">
        <authorList>
            <consortium name="Swine Surveillance"/>
        </authorList>
    </citation>
    <scope>NUCLEOTIDE SEQUENCE [LARGE SCALE GENOMIC DNA]</scope>
    <source>
        <strain evidence="2 3">CECT 7648</strain>
    </source>
</reference>
<keyword evidence="1" id="KW-1133">Transmembrane helix</keyword>
<evidence type="ECO:0000313" key="2">
    <source>
        <dbReference type="EMBL" id="CUH82368.1"/>
    </source>
</evidence>
<dbReference type="AlphaFoldDB" id="A0A0P1GKW2"/>
<feature type="transmembrane region" description="Helical" evidence="1">
    <location>
        <begin position="1022"/>
        <end position="1046"/>
    </location>
</feature>
<keyword evidence="1" id="KW-0812">Transmembrane</keyword>
<dbReference type="RefSeq" id="WP_143595935.1">
    <property type="nucleotide sequence ID" value="NZ_CYSE01000012.1"/>
</dbReference>
<dbReference type="EMBL" id="CYSE01000012">
    <property type="protein sequence ID" value="CUH82368.1"/>
    <property type="molecule type" value="Genomic_DNA"/>
</dbReference>
<dbReference type="STRING" id="441103.TRN7648_03933"/>
<feature type="transmembrane region" description="Helical" evidence="1">
    <location>
        <begin position="736"/>
        <end position="757"/>
    </location>
</feature>
<feature type="transmembrane region" description="Helical" evidence="1">
    <location>
        <begin position="412"/>
        <end position="438"/>
    </location>
</feature>
<keyword evidence="3" id="KW-1185">Reference proteome</keyword>
<organism evidence="2 3">
    <name type="scientific">Tropicibacter naphthalenivorans</name>
    <dbReference type="NCBI Taxonomy" id="441103"/>
    <lineage>
        <taxon>Bacteria</taxon>
        <taxon>Pseudomonadati</taxon>
        <taxon>Pseudomonadota</taxon>
        <taxon>Alphaproteobacteria</taxon>
        <taxon>Rhodobacterales</taxon>
        <taxon>Roseobacteraceae</taxon>
        <taxon>Tropicibacter</taxon>
    </lineage>
</organism>
<feature type="transmembrane region" description="Helical" evidence="1">
    <location>
        <begin position="345"/>
        <end position="373"/>
    </location>
</feature>
<gene>
    <name evidence="2" type="ORF">TRN7648_03933</name>
</gene>
<feature type="transmembrane region" description="Helical" evidence="1">
    <location>
        <begin position="487"/>
        <end position="509"/>
    </location>
</feature>
<feature type="transmembrane region" description="Helical" evidence="1">
    <location>
        <begin position="763"/>
        <end position="784"/>
    </location>
</feature>
<feature type="transmembrane region" description="Helical" evidence="1">
    <location>
        <begin position="458"/>
        <end position="475"/>
    </location>
</feature>
<name>A0A0P1GKW2_9RHOB</name>
<proteinExistence type="predicted"/>
<feature type="transmembrane region" description="Helical" evidence="1">
    <location>
        <begin position="516"/>
        <end position="536"/>
    </location>
</feature>
<feature type="transmembrane region" description="Helical" evidence="1">
    <location>
        <begin position="556"/>
        <end position="573"/>
    </location>
</feature>
<feature type="transmembrane region" description="Helical" evidence="1">
    <location>
        <begin position="380"/>
        <end position="400"/>
    </location>
</feature>